<dbReference type="InParanoid" id="A0A1D6GLL0"/>
<proteinExistence type="predicted"/>
<name>A0A1D6GLL0_MAIZE</name>
<feature type="non-terminal residue" evidence="1">
    <location>
        <position position="163"/>
    </location>
</feature>
<evidence type="ECO:0000313" key="1">
    <source>
        <dbReference type="EMBL" id="AQK64200.1"/>
    </source>
</evidence>
<dbReference type="AlphaFoldDB" id="A0A1D6GLL0"/>
<protein>
    <submittedName>
        <fullName evidence="1">Uncharacterized protein</fullName>
    </submittedName>
</protein>
<dbReference type="EMBL" id="CM000781">
    <property type="protein sequence ID" value="AQK64200.1"/>
    <property type="molecule type" value="Genomic_DNA"/>
</dbReference>
<accession>A0A1D6GLL0</accession>
<sequence>MDVVGLGADLVYAAILDPAAWLTCDAASTCVSINILQRPHANVVYPSAALFIRTMLAPPYAATVCPCSTCSLMERLSHSTTLPLTSASTSAQRAPRSVVPGLEQRLPVELLPVAEPHGGAYRAVGGACRDREHPRRAVGDGPCGGTVVAGRGADEDAVLHGLQ</sequence>
<organism evidence="1">
    <name type="scientific">Zea mays</name>
    <name type="common">Maize</name>
    <dbReference type="NCBI Taxonomy" id="4577"/>
    <lineage>
        <taxon>Eukaryota</taxon>
        <taxon>Viridiplantae</taxon>
        <taxon>Streptophyta</taxon>
        <taxon>Embryophyta</taxon>
        <taxon>Tracheophyta</taxon>
        <taxon>Spermatophyta</taxon>
        <taxon>Magnoliopsida</taxon>
        <taxon>Liliopsida</taxon>
        <taxon>Poales</taxon>
        <taxon>Poaceae</taxon>
        <taxon>PACMAD clade</taxon>
        <taxon>Panicoideae</taxon>
        <taxon>Andropogonodae</taxon>
        <taxon>Andropogoneae</taxon>
        <taxon>Tripsacinae</taxon>
        <taxon>Zea</taxon>
    </lineage>
</organism>
<reference evidence="1" key="1">
    <citation type="submission" date="2015-12" db="EMBL/GenBank/DDBJ databases">
        <title>Update maize B73 reference genome by single molecule sequencing technologies.</title>
        <authorList>
            <consortium name="Maize Genome Sequencing Project"/>
            <person name="Ware D."/>
        </authorList>
    </citation>
    <scope>NUCLEOTIDE SEQUENCE</scope>
    <source>
        <tissue evidence="1">Seedling</tissue>
    </source>
</reference>
<gene>
    <name evidence="1" type="ORF">ZEAMMB73_Zm00001d013711</name>
</gene>